<dbReference type="AlphaFoldDB" id="A0A9N8K2F9"/>
<dbReference type="Pfam" id="PF24681">
    <property type="entry name" value="Kelch_KLHDC2_KLHL20_DRC7"/>
    <property type="match status" value="1"/>
</dbReference>
<reference evidence="1" key="1">
    <citation type="submission" date="2020-06" db="EMBL/GenBank/DDBJ databases">
        <authorList>
            <person name="Onetto C."/>
        </authorList>
    </citation>
    <scope>NUCLEOTIDE SEQUENCE</scope>
</reference>
<proteinExistence type="predicted"/>
<evidence type="ECO:0000313" key="1">
    <source>
        <dbReference type="EMBL" id="CAD0095866.1"/>
    </source>
</evidence>
<dbReference type="SUPFAM" id="SSF117281">
    <property type="entry name" value="Kelch motif"/>
    <property type="match status" value="1"/>
</dbReference>
<name>A0A9N8K2F9_9PEZI</name>
<dbReference type="PANTHER" id="PTHR23244">
    <property type="entry name" value="KELCH REPEAT DOMAIN"/>
    <property type="match status" value="1"/>
</dbReference>
<dbReference type="InterPro" id="IPR015915">
    <property type="entry name" value="Kelch-typ_b-propeller"/>
</dbReference>
<sequence length="432" mass="46378">MAEAAGILYAVEHMVEGGLALAKGIYDPTLPLKATIKPITDVNLPRVYHSVSEVKGRAYIFGGKTEDGQVGDIAEQGTPDNAIHMIILPSSGIESTDYQRLEPTSASPPARYGHSTAVIDDQIYVFGGSNANGLLNEKGRVWVFDTDTNSWSSLDAAVGDVPKPRKWAAATASAQPQPEHQRTDVNVAPQLPLDPAKMVPEPLSPVTYGTFVLFGGCCEDEERAISELWILDIASRTWSQLPSPPTTHTSDASPSIVFYNNRLYLVSRSSTHHLDLGFSSPSYTSSQTTGPTPQSPWCHLPSTEAALPPYLEGSAALFPITTGQGRNYLLHITPNNLLTLQLPSSATTAASLKDRARDAISKKNATNEYAEVRYFNAEGVMIQEGQKDRGIGGRTGFAAAKAKEIDGGCLVVWGGVLDGKVRGDGLMIEVEK</sequence>
<dbReference type="EMBL" id="CAIJEN010000016">
    <property type="protein sequence ID" value="CAD0095866.1"/>
    <property type="molecule type" value="Genomic_DNA"/>
</dbReference>
<dbReference type="Proteomes" id="UP000716446">
    <property type="component" value="Unassembled WGS sequence"/>
</dbReference>
<comment type="caution">
    <text evidence="1">The sequence shown here is derived from an EMBL/GenBank/DDBJ whole genome shotgun (WGS) entry which is preliminary data.</text>
</comment>
<evidence type="ECO:0008006" key="3">
    <source>
        <dbReference type="Google" id="ProtNLM"/>
    </source>
</evidence>
<accession>A0A9N8K2F9</accession>
<dbReference type="Gene3D" id="2.120.10.80">
    <property type="entry name" value="Kelch-type beta propeller"/>
    <property type="match status" value="1"/>
</dbReference>
<gene>
    <name evidence="1" type="ORF">AWRI4619_LOCUS9090</name>
</gene>
<protein>
    <recommendedName>
        <fullName evidence="3">Galactose oxidase</fullName>
    </recommendedName>
</protein>
<organism evidence="1 2">
    <name type="scientific">Aureobasidium vineae</name>
    <dbReference type="NCBI Taxonomy" id="2773715"/>
    <lineage>
        <taxon>Eukaryota</taxon>
        <taxon>Fungi</taxon>
        <taxon>Dikarya</taxon>
        <taxon>Ascomycota</taxon>
        <taxon>Pezizomycotina</taxon>
        <taxon>Dothideomycetes</taxon>
        <taxon>Dothideomycetidae</taxon>
        <taxon>Dothideales</taxon>
        <taxon>Saccotheciaceae</taxon>
        <taxon>Aureobasidium</taxon>
    </lineage>
</organism>
<feature type="non-terminal residue" evidence="1">
    <location>
        <position position="432"/>
    </location>
</feature>
<keyword evidence="2" id="KW-1185">Reference proteome</keyword>
<evidence type="ECO:0000313" key="2">
    <source>
        <dbReference type="Proteomes" id="UP000716446"/>
    </source>
</evidence>